<name>A0A075H7K8_9ARCH</name>
<evidence type="ECO:0000313" key="7">
    <source>
        <dbReference type="EMBL" id="AIF09873.1"/>
    </source>
</evidence>
<dbReference type="PRINTS" id="PR00125">
    <property type="entry name" value="ATPASEDELTA"/>
</dbReference>
<evidence type="ECO:0000256" key="4">
    <source>
        <dbReference type="ARBA" id="ARBA00023065"/>
    </source>
</evidence>
<dbReference type="GO" id="GO:0016020">
    <property type="term" value="C:membrane"/>
    <property type="evidence" value="ECO:0007669"/>
    <property type="project" value="UniProtKB-SubCell"/>
</dbReference>
<dbReference type="SUPFAM" id="SSF47928">
    <property type="entry name" value="N-terminal domain of the delta subunit of the F1F0-ATP synthase"/>
    <property type="match status" value="1"/>
</dbReference>
<dbReference type="NCBIfam" id="NF004406">
    <property type="entry name" value="PRK05758.3-2"/>
    <property type="match status" value="1"/>
</dbReference>
<accession>A0A075H7K8</accession>
<keyword evidence="6" id="KW-0066">ATP synthesis</keyword>
<gene>
    <name evidence="7" type="primary">ATPF1D</name>
    <name evidence="7" type="synonym">atpH</name>
</gene>
<dbReference type="InterPro" id="IPR026015">
    <property type="entry name" value="ATP_synth_OSCP/delta_N_sf"/>
</dbReference>
<dbReference type="Pfam" id="PF00213">
    <property type="entry name" value="OSCP"/>
    <property type="match status" value="1"/>
</dbReference>
<evidence type="ECO:0000256" key="3">
    <source>
        <dbReference type="ARBA" id="ARBA00022781"/>
    </source>
</evidence>
<evidence type="ECO:0000256" key="6">
    <source>
        <dbReference type="ARBA" id="ARBA00023310"/>
    </source>
</evidence>
<dbReference type="GO" id="GO:0016787">
    <property type="term" value="F:hydrolase activity"/>
    <property type="evidence" value="ECO:0007669"/>
    <property type="project" value="UniProtKB-KW"/>
</dbReference>
<keyword evidence="2" id="KW-0813">Transport</keyword>
<keyword evidence="4" id="KW-0406">Ion transport</keyword>
<dbReference type="InterPro" id="IPR000711">
    <property type="entry name" value="ATPase_OSCP/dsu"/>
</dbReference>
<dbReference type="AlphaFoldDB" id="A0A075H7K8"/>
<dbReference type="GO" id="GO:0046933">
    <property type="term" value="F:proton-transporting ATP synthase activity, rotational mechanism"/>
    <property type="evidence" value="ECO:0007669"/>
    <property type="project" value="InterPro"/>
</dbReference>
<dbReference type="EC" id="3.6.3.14" evidence="7"/>
<keyword evidence="5" id="KW-0472">Membrane</keyword>
<organism evidence="7">
    <name type="scientific">uncultured marine thaumarchaeote KM3_41_D11</name>
    <dbReference type="NCBI Taxonomy" id="1456145"/>
    <lineage>
        <taxon>Archaea</taxon>
        <taxon>Nitrososphaerota</taxon>
        <taxon>environmental samples</taxon>
    </lineage>
</organism>
<sequence>MSADSIGATGLAGRYATALFDLAEADKQLDRVSGDLGQLGRMIEESSDLTRLIRSPAISRQDQGQAMAAVLEKVKMSGLTRNFVGTVAKNRRLFALPAMIAAYQGLLARHRGESTAEVVSAQPLTKKQIERIGRSLKKAIGSKVAIDAKVHPGLLGGLVIKIGSRMVDSSIRTKLTRLRLSMKGIG</sequence>
<protein>
    <submittedName>
        <fullName evidence="7">ATP synthase F1, delta subunit (ATPF1D, atpH)</fullName>
        <ecNumber evidence="7">3.6.3.14</ecNumber>
    </submittedName>
</protein>
<keyword evidence="3" id="KW-0375">Hydrogen ion transport</keyword>
<dbReference type="Gene3D" id="1.10.520.20">
    <property type="entry name" value="N-terminal domain of the delta subunit of the F1F0-ATP synthase"/>
    <property type="match status" value="1"/>
</dbReference>
<dbReference type="HAMAP" id="MF_01416">
    <property type="entry name" value="ATP_synth_delta_bact"/>
    <property type="match status" value="1"/>
</dbReference>
<evidence type="ECO:0000256" key="2">
    <source>
        <dbReference type="ARBA" id="ARBA00022448"/>
    </source>
</evidence>
<proteinExistence type="inferred from homology"/>
<dbReference type="NCBIfam" id="TIGR01145">
    <property type="entry name" value="ATP_synt_delta"/>
    <property type="match status" value="1"/>
</dbReference>
<evidence type="ECO:0000256" key="1">
    <source>
        <dbReference type="ARBA" id="ARBA00004370"/>
    </source>
</evidence>
<reference evidence="7" key="1">
    <citation type="journal article" date="2014" name="Genome Biol. Evol.">
        <title>Pangenome evidence for extensive interdomain horizontal transfer affecting lineage core and shell genes in uncultured planktonic thaumarchaeota and euryarchaeota.</title>
        <authorList>
            <person name="Deschamps P."/>
            <person name="Zivanovic Y."/>
            <person name="Moreira D."/>
            <person name="Rodriguez-Valera F."/>
            <person name="Lopez-Garcia P."/>
        </authorList>
    </citation>
    <scope>NUCLEOTIDE SEQUENCE</scope>
</reference>
<dbReference type="EMBL" id="KF900875">
    <property type="protein sequence ID" value="AIF09873.1"/>
    <property type="molecule type" value="Genomic_DNA"/>
</dbReference>
<dbReference type="NCBIfam" id="NF004402">
    <property type="entry name" value="PRK05758.2-2"/>
    <property type="match status" value="1"/>
</dbReference>
<keyword evidence="7" id="KW-0378">Hydrolase</keyword>
<comment type="subcellular location">
    <subcellularLocation>
        <location evidence="1">Membrane</location>
    </subcellularLocation>
</comment>
<dbReference type="PANTHER" id="PTHR11910">
    <property type="entry name" value="ATP SYNTHASE DELTA CHAIN"/>
    <property type="match status" value="1"/>
</dbReference>
<evidence type="ECO:0000256" key="5">
    <source>
        <dbReference type="ARBA" id="ARBA00023136"/>
    </source>
</evidence>